<accession>A0A0G8BXM5</accession>
<protein>
    <submittedName>
        <fullName evidence="1">Uncharacterized protein</fullName>
    </submittedName>
</protein>
<evidence type="ECO:0000313" key="2">
    <source>
        <dbReference type="Proteomes" id="UP000035350"/>
    </source>
</evidence>
<evidence type="ECO:0000313" key="1">
    <source>
        <dbReference type="EMBL" id="KKZ92348.1"/>
    </source>
</evidence>
<dbReference type="EMBL" id="LCYN01000031">
    <property type="protein sequence ID" value="KKZ92348.1"/>
    <property type="molecule type" value="Genomic_DNA"/>
</dbReference>
<reference evidence="2" key="2">
    <citation type="submission" date="2015-04" db="EMBL/GenBank/DDBJ databases">
        <title>Draft Genome Sequences of Eight Spore-Forming Food Isolates of Bacillus cereus Genome sequencing.</title>
        <authorList>
            <person name="Krawcyk A.O."/>
            <person name="de Jong A."/>
            <person name="Eijlander R.T."/>
            <person name="Berendsen E.M."/>
            <person name="Holsappel S."/>
            <person name="Wells-Bennik M."/>
            <person name="Kuipers O.P."/>
        </authorList>
    </citation>
    <scope>NUCLEOTIDE SEQUENCE [LARGE SCALE GENOMIC DNA]</scope>
    <source>
        <strain evidence="2">B4147</strain>
    </source>
</reference>
<sequence>MIELVRIIDELEQALDEMLVSGAGTVPPSFFQDIKRKCEKYGLSYAAAQLLVIEEERNKARFLHKEETGKLTEAFCKLQEYIQVVKAEMLHL</sequence>
<dbReference type="RefSeq" id="WP_000571717.1">
    <property type="nucleotide sequence ID" value="NZ_CM000718.1"/>
</dbReference>
<comment type="caution">
    <text evidence="1">The sequence shown here is derived from an EMBL/GenBank/DDBJ whole genome shotgun (WGS) entry which is preliminary data.</text>
</comment>
<reference evidence="1 2" key="1">
    <citation type="journal article" date="2015" name="Genome Announc.">
        <title>Next-Generation Whole-Genome Sequencing of Eight Strains of Bacillus cereus, Isolated from Food.</title>
        <authorList>
            <person name="Krawczyk A.O."/>
            <person name="de Jong A."/>
            <person name="Eijlander R.T."/>
            <person name="Berendsen E.M."/>
            <person name="Holsappel S."/>
            <person name="Wells-Bennik M.H."/>
            <person name="Kuipers O.P."/>
        </authorList>
    </citation>
    <scope>NUCLEOTIDE SEQUENCE [LARGE SCALE GENOMIC DNA]</scope>
    <source>
        <strain evidence="1 2">B4147</strain>
    </source>
</reference>
<name>A0A0G8BXM5_9BACI</name>
<dbReference type="PATRIC" id="fig|1396.433.peg.4300"/>
<dbReference type="AlphaFoldDB" id="A0A0G8BXM5"/>
<organism evidence="1 2">
    <name type="scientific">Bacillus wiedmannii</name>
    <dbReference type="NCBI Taxonomy" id="1890302"/>
    <lineage>
        <taxon>Bacteria</taxon>
        <taxon>Bacillati</taxon>
        <taxon>Bacillota</taxon>
        <taxon>Bacilli</taxon>
        <taxon>Bacillales</taxon>
        <taxon>Bacillaceae</taxon>
        <taxon>Bacillus</taxon>
        <taxon>Bacillus cereus group</taxon>
    </lineage>
</organism>
<dbReference type="Proteomes" id="UP000035350">
    <property type="component" value="Unassembled WGS sequence"/>
</dbReference>
<proteinExistence type="predicted"/>
<gene>
    <name evidence="1" type="ORF">B4147_1584</name>
</gene>